<name>A0A812I8N5_9DINO</name>
<dbReference type="Pfam" id="PF13812">
    <property type="entry name" value="PPR_3"/>
    <property type="match status" value="1"/>
</dbReference>
<evidence type="ECO:0000313" key="7">
    <source>
        <dbReference type="Proteomes" id="UP000604046"/>
    </source>
</evidence>
<dbReference type="NCBIfam" id="TIGR00756">
    <property type="entry name" value="PPR"/>
    <property type="match status" value="2"/>
</dbReference>
<dbReference type="PANTHER" id="PTHR47447">
    <property type="entry name" value="OS03G0856100 PROTEIN"/>
    <property type="match status" value="1"/>
</dbReference>
<protein>
    <submittedName>
        <fullName evidence="6">PGR3 protein</fullName>
    </submittedName>
</protein>
<evidence type="ECO:0000256" key="1">
    <source>
        <dbReference type="ARBA" id="ARBA00008138"/>
    </source>
</evidence>
<dbReference type="Pfam" id="PF04072">
    <property type="entry name" value="LCM"/>
    <property type="match status" value="1"/>
</dbReference>
<dbReference type="Gene3D" id="3.40.50.150">
    <property type="entry name" value="Vaccinia Virus protein VP39"/>
    <property type="match status" value="1"/>
</dbReference>
<dbReference type="InterPro" id="IPR011610">
    <property type="entry name" value="SAM_mthyl_Trfase_ML2640-like"/>
</dbReference>
<dbReference type="NCBIfam" id="TIGR00027">
    <property type="entry name" value="mthyl_TIGR00027"/>
    <property type="match status" value="1"/>
</dbReference>
<evidence type="ECO:0000256" key="5">
    <source>
        <dbReference type="PROSITE-ProRule" id="PRU00708"/>
    </source>
</evidence>
<comment type="caution">
    <text evidence="6">The sequence shown here is derived from an EMBL/GenBank/DDBJ whole genome shotgun (WGS) entry which is preliminary data.</text>
</comment>
<dbReference type="PANTHER" id="PTHR47447:SF23">
    <property type="entry name" value="PENTACOTRIPEPTIDE-REPEAT REGION OF PRORP DOMAIN-CONTAINING PROTEIN"/>
    <property type="match status" value="1"/>
</dbReference>
<organism evidence="6 7">
    <name type="scientific">Symbiodinium natans</name>
    <dbReference type="NCBI Taxonomy" id="878477"/>
    <lineage>
        <taxon>Eukaryota</taxon>
        <taxon>Sar</taxon>
        <taxon>Alveolata</taxon>
        <taxon>Dinophyceae</taxon>
        <taxon>Suessiales</taxon>
        <taxon>Symbiodiniaceae</taxon>
        <taxon>Symbiodinium</taxon>
    </lineage>
</organism>
<dbReference type="Gene3D" id="1.25.40.10">
    <property type="entry name" value="Tetratricopeptide repeat domain"/>
    <property type="match status" value="3"/>
</dbReference>
<dbReference type="InterPro" id="IPR029063">
    <property type="entry name" value="SAM-dependent_MTases_sf"/>
</dbReference>
<feature type="repeat" description="PPR" evidence="5">
    <location>
        <begin position="681"/>
        <end position="715"/>
    </location>
</feature>
<dbReference type="AlphaFoldDB" id="A0A812I8N5"/>
<dbReference type="SUPFAM" id="SSF53335">
    <property type="entry name" value="S-adenosyl-L-methionine-dependent methyltransferases"/>
    <property type="match status" value="1"/>
</dbReference>
<dbReference type="InterPro" id="IPR011990">
    <property type="entry name" value="TPR-like_helical_dom_sf"/>
</dbReference>
<keyword evidence="7" id="KW-1185">Reference proteome</keyword>
<dbReference type="OrthoDB" id="203237at2759"/>
<gene>
    <name evidence="6" type="primary">PGR3</name>
    <name evidence="6" type="ORF">SNAT2548_LOCUS3479</name>
</gene>
<evidence type="ECO:0000313" key="6">
    <source>
        <dbReference type="EMBL" id="CAE7029159.1"/>
    </source>
</evidence>
<keyword evidence="4" id="KW-0677">Repeat</keyword>
<feature type="repeat" description="PPR" evidence="5">
    <location>
        <begin position="422"/>
        <end position="456"/>
    </location>
</feature>
<evidence type="ECO:0000256" key="4">
    <source>
        <dbReference type="ARBA" id="ARBA00022737"/>
    </source>
</evidence>
<reference evidence="6" key="1">
    <citation type="submission" date="2021-02" db="EMBL/GenBank/DDBJ databases">
        <authorList>
            <person name="Dougan E. K."/>
            <person name="Rhodes N."/>
            <person name="Thang M."/>
            <person name="Chan C."/>
        </authorList>
    </citation>
    <scope>NUCLEOTIDE SEQUENCE</scope>
</reference>
<keyword evidence="2" id="KW-0489">Methyltransferase</keyword>
<feature type="repeat" description="PPR" evidence="5">
    <location>
        <begin position="535"/>
        <end position="569"/>
    </location>
</feature>
<comment type="similarity">
    <text evidence="1">Belongs to the UPF0677 family.</text>
</comment>
<dbReference type="InterPro" id="IPR002885">
    <property type="entry name" value="PPR_rpt"/>
</dbReference>
<dbReference type="Proteomes" id="UP000604046">
    <property type="component" value="Unassembled WGS sequence"/>
</dbReference>
<dbReference type="GO" id="GO:0008168">
    <property type="term" value="F:methyltransferase activity"/>
    <property type="evidence" value="ECO:0007669"/>
    <property type="project" value="UniProtKB-KW"/>
</dbReference>
<dbReference type="GO" id="GO:0032259">
    <property type="term" value="P:methylation"/>
    <property type="evidence" value="ECO:0007669"/>
    <property type="project" value="UniProtKB-KW"/>
</dbReference>
<feature type="repeat" description="PPR" evidence="5">
    <location>
        <begin position="716"/>
        <end position="750"/>
    </location>
</feature>
<dbReference type="InterPro" id="IPR007213">
    <property type="entry name" value="Ppm1/Ppm2/Tcmp"/>
</dbReference>
<dbReference type="Pfam" id="PF01535">
    <property type="entry name" value="PPR"/>
    <property type="match status" value="2"/>
</dbReference>
<accession>A0A812I8N5</accession>
<keyword evidence="3" id="KW-0808">Transferase</keyword>
<dbReference type="EMBL" id="CAJNDS010000213">
    <property type="protein sequence ID" value="CAE7029159.1"/>
    <property type="molecule type" value="Genomic_DNA"/>
</dbReference>
<evidence type="ECO:0000256" key="3">
    <source>
        <dbReference type="ARBA" id="ARBA00022679"/>
    </source>
</evidence>
<sequence>MAAAAAVAPPTHVVHHDASRAGVSTTALGVCAARAWESSKPEEQRLFHDPFAAIICGSDNLELPLMDEVGRSKDFWMDFIAARTRWIDEQVAGAGQLVILGAGLDTRAYRLESLKGIPVFEVDFPEVLTAKAQLLSGHQPLAKLTNVTANLTLNSWDADLHTAGMQPIPTMWLLEGTFFRKLRCLTGYLTEPELEGLLSQLSRLADSQTKMTVTFVGKGMEENVTSMHRYLVTGADEIAGLLGKFGWQCEVHSVGEIARRYGRGTDFNALHLTTNCQCCAFEHKLLATHRPLPMLDIRAQAVVGSKSFFFQCFTIEHKHWAALAVSSNALHSASSESYSLQCFTLAQTEGHESYFFQCFLNRATSVGNKWYFFQCFAFGHKVWFDANTCVIHLLPGDFNAYPALEDAKALAARMLVQRFSFDRVTYHTLISLFSKAGCPKEACEILESMRAASLQTGLPGYNAAIRSLSCDDAASTLPSCWQRAAYLLRLMASDAVQPDKGSFNALLSVYGSAAKWASALQTVQAMCQAPWVSPDVITWSSAVDACGRSSRWEAASQLMRSMRRLRLQANIVVWGALIKAYDRASCWERAVGLVMRMMGRERGGRQRSMLPRPNTVALTSAASACAKGQAWRHALALLLTAQRWHLRPSLAAFNTALSACAGSKHWRQAMAGLGSLGASADLVTRNVVLAALEFSQRWELALALVMSMAQEGFQPDIFSFNSLLSTCEKATQWERALMLLSRMLDLLVVPDDISRNVAGQVGLTGPSNSEPGNLVAQGLPSRPLAATAGLAGPMSADCLEGMAMASASLSWSAAASVELCLRLVEGASVWDGELLLLPMDEDPSAFALAAWLQVDLRQDGGALAAWPGELVRPATAATDSRDKIHRRQE</sequence>
<proteinExistence type="inferred from homology"/>
<dbReference type="PROSITE" id="PS51375">
    <property type="entry name" value="PPR"/>
    <property type="match status" value="4"/>
</dbReference>
<evidence type="ECO:0000256" key="2">
    <source>
        <dbReference type="ARBA" id="ARBA00022603"/>
    </source>
</evidence>